<dbReference type="SUPFAM" id="SSF53822">
    <property type="entry name" value="Periplasmic binding protein-like I"/>
    <property type="match status" value="1"/>
</dbReference>
<dbReference type="PANTHER" id="PTHR30146:SF109">
    <property type="entry name" value="HTH-TYPE TRANSCRIPTIONAL REGULATOR GALS"/>
    <property type="match status" value="1"/>
</dbReference>
<organism evidence="5 6">
    <name type="scientific">Sphingobacterium haloxyli</name>
    <dbReference type="NCBI Taxonomy" id="2100533"/>
    <lineage>
        <taxon>Bacteria</taxon>
        <taxon>Pseudomonadati</taxon>
        <taxon>Bacteroidota</taxon>
        <taxon>Sphingobacteriia</taxon>
        <taxon>Sphingobacteriales</taxon>
        <taxon>Sphingobacteriaceae</taxon>
        <taxon>Sphingobacterium</taxon>
    </lineage>
</organism>
<dbReference type="Gene3D" id="3.40.50.2300">
    <property type="match status" value="2"/>
</dbReference>
<dbReference type="CDD" id="cd01392">
    <property type="entry name" value="HTH_LacI"/>
    <property type="match status" value="1"/>
</dbReference>
<dbReference type="GO" id="GO:0000976">
    <property type="term" value="F:transcription cis-regulatory region binding"/>
    <property type="evidence" value="ECO:0007669"/>
    <property type="project" value="TreeGrafter"/>
</dbReference>
<feature type="domain" description="HTH lacI-type" evidence="4">
    <location>
        <begin position="4"/>
        <end position="58"/>
    </location>
</feature>
<dbReference type="EMBL" id="PVBQ01000007">
    <property type="protein sequence ID" value="PRD47381.1"/>
    <property type="molecule type" value="Genomic_DNA"/>
</dbReference>
<dbReference type="InterPro" id="IPR046335">
    <property type="entry name" value="LacI/GalR-like_sensor"/>
</dbReference>
<gene>
    <name evidence="5" type="ORF">C5745_11245</name>
</gene>
<dbReference type="InterPro" id="IPR000843">
    <property type="entry name" value="HTH_LacI"/>
</dbReference>
<dbReference type="OrthoDB" id="9803256at2"/>
<keyword evidence="6" id="KW-1185">Reference proteome</keyword>
<dbReference type="PROSITE" id="PS50932">
    <property type="entry name" value="HTH_LACI_2"/>
    <property type="match status" value="1"/>
</dbReference>
<accession>A0A2S9J3M8</accession>
<keyword evidence="3" id="KW-0804">Transcription</keyword>
<evidence type="ECO:0000256" key="3">
    <source>
        <dbReference type="ARBA" id="ARBA00023163"/>
    </source>
</evidence>
<dbReference type="PANTHER" id="PTHR30146">
    <property type="entry name" value="LACI-RELATED TRANSCRIPTIONAL REPRESSOR"/>
    <property type="match status" value="1"/>
</dbReference>
<dbReference type="Proteomes" id="UP000239711">
    <property type="component" value="Unassembled WGS sequence"/>
</dbReference>
<proteinExistence type="predicted"/>
<dbReference type="GO" id="GO:0003700">
    <property type="term" value="F:DNA-binding transcription factor activity"/>
    <property type="evidence" value="ECO:0007669"/>
    <property type="project" value="TreeGrafter"/>
</dbReference>
<dbReference type="Pfam" id="PF00356">
    <property type="entry name" value="LacI"/>
    <property type="match status" value="1"/>
</dbReference>
<evidence type="ECO:0000259" key="4">
    <source>
        <dbReference type="PROSITE" id="PS50932"/>
    </source>
</evidence>
<evidence type="ECO:0000256" key="1">
    <source>
        <dbReference type="ARBA" id="ARBA00023015"/>
    </source>
</evidence>
<dbReference type="SMART" id="SM00354">
    <property type="entry name" value="HTH_LACI"/>
    <property type="match status" value="1"/>
</dbReference>
<dbReference type="Gene3D" id="1.10.260.40">
    <property type="entry name" value="lambda repressor-like DNA-binding domains"/>
    <property type="match status" value="1"/>
</dbReference>
<dbReference type="AlphaFoldDB" id="A0A2S9J3M8"/>
<keyword evidence="2" id="KW-0238">DNA-binding</keyword>
<dbReference type="SUPFAM" id="SSF47413">
    <property type="entry name" value="lambda repressor-like DNA-binding domains"/>
    <property type="match status" value="1"/>
</dbReference>
<reference evidence="5 6" key="1">
    <citation type="submission" date="2018-02" db="EMBL/GenBank/DDBJ databases">
        <title>The draft genome of Sphingobacterium sp. 5JN-11.</title>
        <authorList>
            <person name="Liu L."/>
            <person name="Li L."/>
            <person name="Liang L."/>
            <person name="Zhang X."/>
            <person name="Wang T."/>
        </authorList>
    </citation>
    <scope>NUCLEOTIDE SEQUENCE [LARGE SCALE GENOMIC DNA]</scope>
    <source>
        <strain evidence="5 6">5JN-11</strain>
    </source>
</reference>
<name>A0A2S9J3M8_9SPHI</name>
<protein>
    <submittedName>
        <fullName evidence="5">LacI family transcriptional regulator</fullName>
    </submittedName>
</protein>
<dbReference type="InterPro" id="IPR010982">
    <property type="entry name" value="Lambda_DNA-bd_dom_sf"/>
</dbReference>
<dbReference type="Pfam" id="PF13377">
    <property type="entry name" value="Peripla_BP_3"/>
    <property type="match status" value="1"/>
</dbReference>
<dbReference type="RefSeq" id="WP_105717094.1">
    <property type="nucleotide sequence ID" value="NZ_PVBQ01000007.1"/>
</dbReference>
<dbReference type="InterPro" id="IPR028082">
    <property type="entry name" value="Peripla_BP_I"/>
</dbReference>
<sequence length="341" mass="37948">MAKTTLKSLAQALNMSVSTVSKALNDSHEISEVTKRTVQAFAKKHNYQPNVLAKFLKTGKTNTIGVVLPKMTGPFEAQIIAGMQNAAATHHYRIIIMNTMENEELEELALQSMIDKSVDGILFCPIHEESNISLAKQILRTTPLVIFDRTYYPIETHKVGVLNSEGTYNACKHLLDIGRKKIAIFCGAHQGITTKRLSGYIEAHEDFHIPVTQEYIVHCKVKSLADLQDDMEKHVRYLLQLPTPPNAIIGVADTITTHLLGILAKLEIKVPETLAVIGFANTELALSLNPSLSTIRQPTTEIGEISVNKLVEVMHKKNRSQIEWENIKLPTSIQLRRSTIG</sequence>
<evidence type="ECO:0000256" key="2">
    <source>
        <dbReference type="ARBA" id="ARBA00023125"/>
    </source>
</evidence>
<dbReference type="CDD" id="cd06267">
    <property type="entry name" value="PBP1_LacI_sugar_binding-like"/>
    <property type="match status" value="1"/>
</dbReference>
<comment type="caution">
    <text evidence="5">The sequence shown here is derived from an EMBL/GenBank/DDBJ whole genome shotgun (WGS) entry which is preliminary data.</text>
</comment>
<evidence type="ECO:0000313" key="6">
    <source>
        <dbReference type="Proteomes" id="UP000239711"/>
    </source>
</evidence>
<keyword evidence="1" id="KW-0805">Transcription regulation</keyword>
<evidence type="ECO:0000313" key="5">
    <source>
        <dbReference type="EMBL" id="PRD47381.1"/>
    </source>
</evidence>